<dbReference type="EMBL" id="JAZAVK010000012">
    <property type="protein sequence ID" value="KAK7431372.1"/>
    <property type="molecule type" value="Genomic_DNA"/>
</dbReference>
<dbReference type="Gene3D" id="1.10.510.10">
    <property type="entry name" value="Transferase(Phosphotransferase) domain 1"/>
    <property type="match status" value="1"/>
</dbReference>
<dbReference type="PANTHER" id="PTHR24359:SF37">
    <property type="entry name" value="PROTEIN KINASE DOMAIN-CONTAINING PROTEIN"/>
    <property type="match status" value="1"/>
</dbReference>
<dbReference type="PROSITE" id="PS50011">
    <property type="entry name" value="PROTEIN_KINASE_DOM"/>
    <property type="match status" value="1"/>
</dbReference>
<reference evidence="2 3" key="1">
    <citation type="journal article" date="2025" name="Microbiol. Resour. Announc.">
        <title>Draft genome sequences for Neonectria magnoliae and Neonectria punicea, canker pathogens of Liriodendron tulipifera and Acer saccharum in West Virginia.</title>
        <authorList>
            <person name="Petronek H.M."/>
            <person name="Kasson M.T."/>
            <person name="Metheny A.M."/>
            <person name="Stauder C.M."/>
            <person name="Lovett B."/>
            <person name="Lynch S.C."/>
            <person name="Garnas J.R."/>
            <person name="Kasson L.R."/>
            <person name="Stajich J.E."/>
        </authorList>
    </citation>
    <scope>NUCLEOTIDE SEQUENCE [LARGE SCALE GENOMIC DNA]</scope>
    <source>
        <strain evidence="2 3">NRRL 64651</strain>
    </source>
</reference>
<name>A0ABR1IEW8_9HYPO</name>
<dbReference type="Pfam" id="PF00069">
    <property type="entry name" value="Pkinase"/>
    <property type="match status" value="1"/>
</dbReference>
<keyword evidence="3" id="KW-1185">Reference proteome</keyword>
<dbReference type="InterPro" id="IPR011009">
    <property type="entry name" value="Kinase-like_dom_sf"/>
</dbReference>
<comment type="caution">
    <text evidence="2">The sequence shown here is derived from an EMBL/GenBank/DDBJ whole genome shotgun (WGS) entry which is preliminary data.</text>
</comment>
<feature type="domain" description="Protein kinase" evidence="1">
    <location>
        <begin position="1"/>
        <end position="245"/>
    </location>
</feature>
<organism evidence="2 3">
    <name type="scientific">Neonectria magnoliae</name>
    <dbReference type="NCBI Taxonomy" id="2732573"/>
    <lineage>
        <taxon>Eukaryota</taxon>
        <taxon>Fungi</taxon>
        <taxon>Dikarya</taxon>
        <taxon>Ascomycota</taxon>
        <taxon>Pezizomycotina</taxon>
        <taxon>Sordariomycetes</taxon>
        <taxon>Hypocreomycetidae</taxon>
        <taxon>Hypocreales</taxon>
        <taxon>Nectriaceae</taxon>
        <taxon>Neonectria</taxon>
    </lineage>
</organism>
<protein>
    <recommendedName>
        <fullName evidence="1">Protein kinase domain-containing protein</fullName>
    </recommendedName>
</protein>
<evidence type="ECO:0000313" key="3">
    <source>
        <dbReference type="Proteomes" id="UP001498421"/>
    </source>
</evidence>
<sequence>MLTRFSGKDHPCLITLLSAFTWKGRFRLLFPCAKYDLDEFWAATTAPIGPSGAIDPAYMRWVSRQIRGLMEALKFIHDPHRKELDASDVYGKHGDLKPQNVLWFESPTDERGILVITDLGLTEVHRDESKSNIPNANVPQTPGYRPPECDIEGGDISRAFDIWTMGCLFLEKVCWLLGDNEERTAFAAKRMKRYVMTQVRSNIFFDIQAHQNSNRHVVKVKDSVTECMRSLHEKERCTEFVHDFLDLIHKEMVIILSPSKKRGTSEYLVQKLSAMHERAMDETDVDYIAKCCPRKWPEPDPRQVPQAVVVDLNSKAKELATLYVGLLAPYKGSAESMSTAQLVEAQGK</sequence>
<proteinExistence type="predicted"/>
<dbReference type="SUPFAM" id="SSF56112">
    <property type="entry name" value="Protein kinase-like (PK-like)"/>
    <property type="match status" value="1"/>
</dbReference>
<evidence type="ECO:0000313" key="2">
    <source>
        <dbReference type="EMBL" id="KAK7431372.1"/>
    </source>
</evidence>
<evidence type="ECO:0000259" key="1">
    <source>
        <dbReference type="PROSITE" id="PS50011"/>
    </source>
</evidence>
<dbReference type="InterPro" id="IPR000719">
    <property type="entry name" value="Prot_kinase_dom"/>
</dbReference>
<dbReference type="PANTHER" id="PTHR24359">
    <property type="entry name" value="SERINE/THREONINE-PROTEIN KINASE SBK1"/>
    <property type="match status" value="1"/>
</dbReference>
<dbReference type="Proteomes" id="UP001498421">
    <property type="component" value="Unassembled WGS sequence"/>
</dbReference>
<gene>
    <name evidence="2" type="ORF">QQZ08_002143</name>
</gene>
<accession>A0ABR1IEW8</accession>